<dbReference type="EMBL" id="SSOA01000001">
    <property type="protein sequence ID" value="THF54040.1"/>
    <property type="molecule type" value="Genomic_DNA"/>
</dbReference>
<evidence type="ECO:0000313" key="4">
    <source>
        <dbReference type="Proteomes" id="UP000310754"/>
    </source>
</evidence>
<sequence>MKTIISALVITAAMILAVQPGHAASTTPEGVCAKEGVVARCDAAKPAQQPIKHSEHVQPKHVKHRGKNIDPITTCSMGKKTPCVPLKK</sequence>
<keyword evidence="2" id="KW-0732">Signal</keyword>
<feature type="chain" id="PRO_5020948584" evidence="2">
    <location>
        <begin position="24"/>
        <end position="88"/>
    </location>
</feature>
<comment type="caution">
    <text evidence="3">The sequence shown here is derived from an EMBL/GenBank/DDBJ whole genome shotgun (WGS) entry which is preliminary data.</text>
</comment>
<feature type="region of interest" description="Disordered" evidence="1">
    <location>
        <begin position="46"/>
        <end position="72"/>
    </location>
</feature>
<protein>
    <submittedName>
        <fullName evidence="3">Uncharacterized protein</fullName>
    </submittedName>
</protein>
<evidence type="ECO:0000256" key="1">
    <source>
        <dbReference type="SAM" id="MobiDB-lite"/>
    </source>
</evidence>
<feature type="signal peptide" evidence="2">
    <location>
        <begin position="1"/>
        <end position="23"/>
    </location>
</feature>
<dbReference type="Proteomes" id="UP000310754">
    <property type="component" value="Unassembled WGS sequence"/>
</dbReference>
<gene>
    <name evidence="3" type="ORF">E6C51_02785</name>
</gene>
<name>A0A4S4A643_9HYPH</name>
<organism evidence="3 4">
    <name type="scientific">Allorhizobium terrae</name>
    <dbReference type="NCBI Taxonomy" id="1848972"/>
    <lineage>
        <taxon>Bacteria</taxon>
        <taxon>Pseudomonadati</taxon>
        <taxon>Pseudomonadota</taxon>
        <taxon>Alphaproteobacteria</taxon>
        <taxon>Hyphomicrobiales</taxon>
        <taxon>Rhizobiaceae</taxon>
        <taxon>Rhizobium/Agrobacterium group</taxon>
        <taxon>Allorhizobium</taxon>
    </lineage>
</organism>
<dbReference type="AlphaFoldDB" id="A0A4S4A643"/>
<dbReference type="RefSeq" id="WP_190234939.1">
    <property type="nucleotide sequence ID" value="NZ_SSOA01000001.1"/>
</dbReference>
<evidence type="ECO:0000313" key="3">
    <source>
        <dbReference type="EMBL" id="THF54040.1"/>
    </source>
</evidence>
<reference evidence="3 4" key="1">
    <citation type="submission" date="2019-04" db="EMBL/GenBank/DDBJ databases">
        <title>Rhizobium terrae sp. nov., isolated from a paddy soil.</title>
        <authorList>
            <person name="Lin S.-Y."/>
            <person name="Hameed A."/>
            <person name="Huang H.-I."/>
            <person name="Young C.-C."/>
        </authorList>
    </citation>
    <scope>NUCLEOTIDE SEQUENCE [LARGE SCALE GENOMIC DNA]</scope>
    <source>
        <strain evidence="3 4">CC-HIH110</strain>
    </source>
</reference>
<keyword evidence="4" id="KW-1185">Reference proteome</keyword>
<evidence type="ECO:0000256" key="2">
    <source>
        <dbReference type="SAM" id="SignalP"/>
    </source>
</evidence>
<proteinExistence type="predicted"/>
<accession>A0A4S4A643</accession>